<dbReference type="Pfam" id="PF04542">
    <property type="entry name" value="Sigma70_r2"/>
    <property type="match status" value="1"/>
</dbReference>
<dbReference type="PANTHER" id="PTHR43133">
    <property type="entry name" value="RNA POLYMERASE ECF-TYPE SIGMA FACTO"/>
    <property type="match status" value="1"/>
</dbReference>
<dbReference type="RefSeq" id="WP_145060458.1">
    <property type="nucleotide sequence ID" value="NZ_CP036263.1"/>
</dbReference>
<organism evidence="6 7">
    <name type="scientific">Adhaeretor mobilis</name>
    <dbReference type="NCBI Taxonomy" id="1930276"/>
    <lineage>
        <taxon>Bacteria</taxon>
        <taxon>Pseudomonadati</taxon>
        <taxon>Planctomycetota</taxon>
        <taxon>Planctomycetia</taxon>
        <taxon>Pirellulales</taxon>
        <taxon>Lacipirellulaceae</taxon>
        <taxon>Adhaeretor</taxon>
    </lineage>
</organism>
<keyword evidence="2" id="KW-0805">Transcription regulation</keyword>
<sequence length="191" mass="22331">MPRDQERSTSHYPAERIESDEKQELFVRLLMQHERRVYGYILSLVPNWHDADEISQNTHVWLWKEFDSFEPGTNFAAWAIRVAHFHVLTWRKQVSRSKLVFNQEFIDLVGEEQVRGGSRLDDTHRALGDCINELSCRNRDLLAQCYAEGAVIKEVAKSQNRTIGSVYKTLQRVRLALHKCINRHLAIEEAT</sequence>
<dbReference type="InterPro" id="IPR014331">
    <property type="entry name" value="RNA_pol_sigma70_ECF_RHOBA"/>
</dbReference>
<accession>A0A517MWF2</accession>
<dbReference type="Gene3D" id="1.10.1740.10">
    <property type="match status" value="1"/>
</dbReference>
<evidence type="ECO:0000259" key="5">
    <source>
        <dbReference type="Pfam" id="PF04542"/>
    </source>
</evidence>
<dbReference type="KEGG" id="amob:HG15A2_24910"/>
<dbReference type="EMBL" id="CP036263">
    <property type="protein sequence ID" value="QDS99199.1"/>
    <property type="molecule type" value="Genomic_DNA"/>
</dbReference>
<dbReference type="SUPFAM" id="SSF88946">
    <property type="entry name" value="Sigma2 domain of RNA polymerase sigma factors"/>
    <property type="match status" value="1"/>
</dbReference>
<dbReference type="InterPro" id="IPR013324">
    <property type="entry name" value="RNA_pol_sigma_r3/r4-like"/>
</dbReference>
<keyword evidence="7" id="KW-1185">Reference proteome</keyword>
<dbReference type="Gene3D" id="1.10.10.10">
    <property type="entry name" value="Winged helix-like DNA-binding domain superfamily/Winged helix DNA-binding domain"/>
    <property type="match status" value="1"/>
</dbReference>
<feature type="domain" description="RNA polymerase sigma-70 region 2" evidence="5">
    <location>
        <begin position="29"/>
        <end position="94"/>
    </location>
</feature>
<dbReference type="GO" id="GO:0016987">
    <property type="term" value="F:sigma factor activity"/>
    <property type="evidence" value="ECO:0007669"/>
    <property type="project" value="UniProtKB-KW"/>
</dbReference>
<gene>
    <name evidence="6" type="primary">sigE</name>
    <name evidence="6" type="ORF">HG15A2_24910</name>
</gene>
<name>A0A517MWF2_9BACT</name>
<dbReference type="Proteomes" id="UP000319852">
    <property type="component" value="Chromosome"/>
</dbReference>
<proteinExistence type="inferred from homology"/>
<dbReference type="SUPFAM" id="SSF88659">
    <property type="entry name" value="Sigma3 and sigma4 domains of RNA polymerase sigma factors"/>
    <property type="match status" value="1"/>
</dbReference>
<evidence type="ECO:0000256" key="2">
    <source>
        <dbReference type="ARBA" id="ARBA00023015"/>
    </source>
</evidence>
<dbReference type="PANTHER" id="PTHR43133:SF51">
    <property type="entry name" value="RNA POLYMERASE SIGMA FACTOR"/>
    <property type="match status" value="1"/>
</dbReference>
<evidence type="ECO:0000256" key="4">
    <source>
        <dbReference type="ARBA" id="ARBA00023163"/>
    </source>
</evidence>
<dbReference type="OrthoDB" id="6383365at2"/>
<dbReference type="InterPro" id="IPR039425">
    <property type="entry name" value="RNA_pol_sigma-70-like"/>
</dbReference>
<keyword evidence="4" id="KW-0804">Transcription</keyword>
<dbReference type="AlphaFoldDB" id="A0A517MWF2"/>
<dbReference type="NCBIfam" id="TIGR02937">
    <property type="entry name" value="sigma70-ECF"/>
    <property type="match status" value="1"/>
</dbReference>
<dbReference type="NCBIfam" id="TIGR02989">
    <property type="entry name" value="Sig-70_gvs1"/>
    <property type="match status" value="1"/>
</dbReference>
<dbReference type="InterPro" id="IPR013325">
    <property type="entry name" value="RNA_pol_sigma_r2"/>
</dbReference>
<reference evidence="6 7" key="1">
    <citation type="submission" date="2019-02" db="EMBL/GenBank/DDBJ databases">
        <title>Deep-cultivation of Planctomycetes and their phenomic and genomic characterization uncovers novel biology.</title>
        <authorList>
            <person name="Wiegand S."/>
            <person name="Jogler M."/>
            <person name="Boedeker C."/>
            <person name="Pinto D."/>
            <person name="Vollmers J."/>
            <person name="Rivas-Marin E."/>
            <person name="Kohn T."/>
            <person name="Peeters S.H."/>
            <person name="Heuer A."/>
            <person name="Rast P."/>
            <person name="Oberbeckmann S."/>
            <person name="Bunk B."/>
            <person name="Jeske O."/>
            <person name="Meyerdierks A."/>
            <person name="Storesund J.E."/>
            <person name="Kallscheuer N."/>
            <person name="Luecker S."/>
            <person name="Lage O.M."/>
            <person name="Pohl T."/>
            <person name="Merkel B.J."/>
            <person name="Hornburger P."/>
            <person name="Mueller R.-W."/>
            <person name="Bruemmer F."/>
            <person name="Labrenz M."/>
            <person name="Spormann A.M."/>
            <person name="Op den Camp H."/>
            <person name="Overmann J."/>
            <person name="Amann R."/>
            <person name="Jetten M.S.M."/>
            <person name="Mascher T."/>
            <person name="Medema M.H."/>
            <person name="Devos D.P."/>
            <person name="Kaster A.-K."/>
            <person name="Ovreas L."/>
            <person name="Rohde M."/>
            <person name="Galperin M.Y."/>
            <person name="Jogler C."/>
        </authorList>
    </citation>
    <scope>NUCLEOTIDE SEQUENCE [LARGE SCALE GENOMIC DNA]</scope>
    <source>
        <strain evidence="6 7">HG15A2</strain>
    </source>
</reference>
<evidence type="ECO:0000313" key="6">
    <source>
        <dbReference type="EMBL" id="QDS99199.1"/>
    </source>
</evidence>
<evidence type="ECO:0000256" key="3">
    <source>
        <dbReference type="ARBA" id="ARBA00023082"/>
    </source>
</evidence>
<dbReference type="InterPro" id="IPR036388">
    <property type="entry name" value="WH-like_DNA-bd_sf"/>
</dbReference>
<dbReference type="InterPro" id="IPR014284">
    <property type="entry name" value="RNA_pol_sigma-70_dom"/>
</dbReference>
<dbReference type="GO" id="GO:0006352">
    <property type="term" value="P:DNA-templated transcription initiation"/>
    <property type="evidence" value="ECO:0007669"/>
    <property type="project" value="InterPro"/>
</dbReference>
<protein>
    <submittedName>
        <fullName evidence="6">ECF RNA polymerase sigma factor SigE</fullName>
    </submittedName>
</protein>
<dbReference type="InterPro" id="IPR007627">
    <property type="entry name" value="RNA_pol_sigma70_r2"/>
</dbReference>
<evidence type="ECO:0000256" key="1">
    <source>
        <dbReference type="ARBA" id="ARBA00010641"/>
    </source>
</evidence>
<keyword evidence="3" id="KW-0731">Sigma factor</keyword>
<evidence type="ECO:0000313" key="7">
    <source>
        <dbReference type="Proteomes" id="UP000319852"/>
    </source>
</evidence>
<comment type="similarity">
    <text evidence="1">Belongs to the sigma-70 factor family. ECF subfamily.</text>
</comment>